<sequence length="651" mass="67898">MNFQLSAVIILPWLLCFASAQISRPEACAAKGVASEGLTAKFYPFPFQKFSLVRTPKFYGHDYAVPSPIHELKNIVDPNFVIGAECIPTDKSAPFICHNPTSHYCGSIECEPFQKIVHIGPQTYNGYNTTVSNITLELTGYLRAPETGVYNFHVDPADEAVYLYVGPGDAFNCCEQDSKPTVGATAALGLVFPKSGETQFYLVEGNYYPIKLVYFNANWIGQLLTSLTLPSGALSKDWGKYVYSYENSKKGVCSWNPSTPPGITTTSYTRGSITKASTIETRSTFTIGSNGGTTPVDIIVVETPISGNSPSSSIGVSSSGTPSSSIRLTSSTEGVSPTPISLSQSSLQISSSGTPSSGIRLTSSTEGVSPTSVSLSQSSLQVSSSGTPSSSIRLTSSTEGDSPTSVSLSQSSLQISSSGTPSSGIRLTSSTASVSPTLPGTTKTSYIRGSITKASTIATRSTLSVGTDGNTTPVNIVVVETPSSGIPPYTETSYTRGSITKASTVTTRSTITVGTDGNTTPVDIVVVETPISDNTPSTGSVSPTGNTQIISTIPSHGYHNITTGEGSSTKTPNTGTAPPTTANTLKTTQEYTTLTSTVVVCDCSVKSSNGVYVPTHITFPVGSPPTNVVGKSYTTTILVTSPSKPKSDVTG</sequence>
<dbReference type="PROSITE" id="PS51820">
    <property type="entry name" value="PA14"/>
    <property type="match status" value="1"/>
</dbReference>
<feature type="compositionally biased region" description="Low complexity" evidence="1">
    <location>
        <begin position="367"/>
        <end position="391"/>
    </location>
</feature>
<dbReference type="KEGG" id="kng:KNAG_0E04280"/>
<keyword evidence="2" id="KW-0732">Signal</keyword>
<dbReference type="STRING" id="1071383.J7S842"/>
<dbReference type="RefSeq" id="XP_022464927.1">
    <property type="nucleotide sequence ID" value="XM_022608430.1"/>
</dbReference>
<name>J7S842_HUIN7</name>
<feature type="chain" id="PRO_5003797545" description="PA14 domain-containing protein" evidence="2">
    <location>
        <begin position="21"/>
        <end position="651"/>
    </location>
</feature>
<feature type="domain" description="PA14" evidence="3">
    <location>
        <begin position="88"/>
        <end position="241"/>
    </location>
</feature>
<dbReference type="OMA" id="RETAFEC"/>
<keyword evidence="5" id="KW-1185">Reference proteome</keyword>
<dbReference type="HOGENOM" id="CLU_347160_0_0_1"/>
<feature type="non-terminal residue" evidence="4">
    <location>
        <position position="651"/>
    </location>
</feature>
<evidence type="ECO:0000256" key="1">
    <source>
        <dbReference type="SAM" id="MobiDB-lite"/>
    </source>
</evidence>
<dbReference type="GO" id="GO:0000128">
    <property type="term" value="P:flocculation"/>
    <property type="evidence" value="ECO:0007669"/>
    <property type="project" value="InterPro"/>
</dbReference>
<evidence type="ECO:0000313" key="5">
    <source>
        <dbReference type="Proteomes" id="UP000006310"/>
    </source>
</evidence>
<dbReference type="Gene3D" id="2.60.120.1560">
    <property type="match status" value="1"/>
</dbReference>
<feature type="signal peptide" evidence="2">
    <location>
        <begin position="1"/>
        <end position="20"/>
    </location>
</feature>
<dbReference type="GeneID" id="34526381"/>
<dbReference type="Pfam" id="PF00624">
    <property type="entry name" value="Flocculin"/>
    <property type="match status" value="1"/>
</dbReference>
<dbReference type="InterPro" id="IPR018871">
    <property type="entry name" value="GLEYA_adhesin_domain"/>
</dbReference>
<evidence type="ECO:0000313" key="4">
    <source>
        <dbReference type="EMBL" id="CCK70681.1"/>
    </source>
</evidence>
<reference evidence="4 5" key="1">
    <citation type="journal article" date="2011" name="Proc. Natl. Acad. Sci. U.S.A.">
        <title>Evolutionary erosion of yeast sex chromosomes by mating-type switching accidents.</title>
        <authorList>
            <person name="Gordon J.L."/>
            <person name="Armisen D."/>
            <person name="Proux-Wera E."/>
            <person name="Oheigeartaigh S.S."/>
            <person name="Byrne K.P."/>
            <person name="Wolfe K.H."/>
        </authorList>
    </citation>
    <scope>NUCLEOTIDE SEQUENCE [LARGE SCALE GENOMIC DNA]</scope>
    <source>
        <strain evidence="5">ATCC MYA-139 / BCRC 22969 / CBS 8797 / CCRC 22969 / KCTC 17520 / NBRC 10181 / NCYC 3082</strain>
    </source>
</reference>
<feature type="compositionally biased region" description="Polar residues" evidence="1">
    <location>
        <begin position="392"/>
        <end position="401"/>
    </location>
</feature>
<reference evidence="5" key="2">
    <citation type="submission" date="2012-08" db="EMBL/GenBank/DDBJ databases">
        <title>Genome sequence of Kazachstania naganishii.</title>
        <authorList>
            <person name="Gordon J.L."/>
            <person name="Armisen D."/>
            <person name="Proux-Wera E."/>
            <person name="OhEigeartaigh S.S."/>
            <person name="Byrne K.P."/>
            <person name="Wolfe K.H."/>
        </authorList>
    </citation>
    <scope>NUCLEOTIDE SEQUENCE [LARGE SCALE GENOMIC DNA]</scope>
    <source>
        <strain evidence="5">ATCC MYA-139 / BCRC 22969 / CBS 8797 / CCRC 22969 / KCTC 17520 / NBRC 10181 / NCYC 3082</strain>
    </source>
</reference>
<dbReference type="InterPro" id="IPR037524">
    <property type="entry name" value="PA14/GLEYA"/>
</dbReference>
<gene>
    <name evidence="4" type="primary">KNAG0E04280</name>
    <name evidence="4" type="ordered locus">KNAG_0E04280</name>
</gene>
<feature type="region of interest" description="Disordered" evidence="1">
    <location>
        <begin position="308"/>
        <end position="443"/>
    </location>
</feature>
<dbReference type="InterPro" id="IPR001389">
    <property type="entry name" value="Flocculin"/>
</dbReference>
<protein>
    <recommendedName>
        <fullName evidence="3">PA14 domain-containing protein</fullName>
    </recommendedName>
</protein>
<dbReference type="Proteomes" id="UP000006310">
    <property type="component" value="Chromosome 5"/>
</dbReference>
<evidence type="ECO:0000256" key="2">
    <source>
        <dbReference type="SAM" id="SignalP"/>
    </source>
</evidence>
<dbReference type="Pfam" id="PF10528">
    <property type="entry name" value="GLEYA"/>
    <property type="match status" value="1"/>
</dbReference>
<dbReference type="OrthoDB" id="4070698at2759"/>
<dbReference type="AlphaFoldDB" id="J7S842"/>
<feature type="compositionally biased region" description="Polar residues" evidence="1">
    <location>
        <begin position="426"/>
        <end position="443"/>
    </location>
</feature>
<dbReference type="eggNOG" id="ENOG502QPQC">
    <property type="taxonomic scope" value="Eukaryota"/>
</dbReference>
<dbReference type="SUPFAM" id="SSF56988">
    <property type="entry name" value="Anthrax protective antigen"/>
    <property type="match status" value="1"/>
</dbReference>
<organism evidence="4 5">
    <name type="scientific">Huiozyma naganishii (strain ATCC MYA-139 / BCRC 22969 / CBS 8797 / KCTC 17520 / NBRC 10181 / NCYC 3082 / Yp74L-3)</name>
    <name type="common">Yeast</name>
    <name type="synonym">Kazachstania naganishii</name>
    <dbReference type="NCBI Taxonomy" id="1071383"/>
    <lineage>
        <taxon>Eukaryota</taxon>
        <taxon>Fungi</taxon>
        <taxon>Dikarya</taxon>
        <taxon>Ascomycota</taxon>
        <taxon>Saccharomycotina</taxon>
        <taxon>Saccharomycetes</taxon>
        <taxon>Saccharomycetales</taxon>
        <taxon>Saccharomycetaceae</taxon>
        <taxon>Huiozyma</taxon>
    </lineage>
</organism>
<evidence type="ECO:0000259" key="3">
    <source>
        <dbReference type="PROSITE" id="PS51820"/>
    </source>
</evidence>
<feature type="compositionally biased region" description="Low complexity" evidence="1">
    <location>
        <begin position="402"/>
        <end position="425"/>
    </location>
</feature>
<feature type="compositionally biased region" description="Low complexity" evidence="1">
    <location>
        <begin position="308"/>
        <end position="359"/>
    </location>
</feature>
<dbReference type="EMBL" id="HE978318">
    <property type="protein sequence ID" value="CCK70681.1"/>
    <property type="molecule type" value="Genomic_DNA"/>
</dbReference>
<accession>J7S842</accession>
<proteinExistence type="predicted"/>